<dbReference type="RefSeq" id="WP_339588836.1">
    <property type="nucleotide sequence ID" value="NZ_JBBHJZ010000004.1"/>
</dbReference>
<evidence type="ECO:0000313" key="2">
    <source>
        <dbReference type="EMBL" id="MEJ5978901.1"/>
    </source>
</evidence>
<keyword evidence="1" id="KW-0812">Transmembrane</keyword>
<keyword evidence="3" id="KW-1185">Reference proteome</keyword>
<dbReference type="EMBL" id="JBBHJZ010000004">
    <property type="protein sequence ID" value="MEJ5978901.1"/>
    <property type="molecule type" value="Genomic_DNA"/>
</dbReference>
<dbReference type="Proteomes" id="UP001361239">
    <property type="component" value="Unassembled WGS sequence"/>
</dbReference>
<evidence type="ECO:0000256" key="1">
    <source>
        <dbReference type="SAM" id="Phobius"/>
    </source>
</evidence>
<proteinExistence type="predicted"/>
<protein>
    <submittedName>
        <fullName evidence="2">Uncharacterized protein</fullName>
    </submittedName>
</protein>
<gene>
    <name evidence="2" type="ORF">WG901_19765</name>
</gene>
<keyword evidence="1" id="KW-0472">Membrane</keyword>
<feature type="transmembrane region" description="Helical" evidence="1">
    <location>
        <begin position="52"/>
        <end position="73"/>
    </location>
</feature>
<comment type="caution">
    <text evidence="2">The sequence shown here is derived from an EMBL/GenBank/DDBJ whole genome shotgun (WGS) entry which is preliminary data.</text>
</comment>
<accession>A0ABU8S0M9</accession>
<reference evidence="2 3" key="1">
    <citation type="submission" date="2024-03" db="EMBL/GenBank/DDBJ databases">
        <authorList>
            <person name="Jo J.-H."/>
        </authorList>
    </citation>
    <scope>NUCLEOTIDE SEQUENCE [LARGE SCALE GENOMIC DNA]</scope>
    <source>
        <strain evidence="2 3">PS1R-30</strain>
    </source>
</reference>
<sequence>MACCILATLLLAHIVALLRRWGMFWGIVQVPADVEFDTAYARLRRWLALPRVRLAVAALLVVEMAAFGSWLYVAHGNHLYRIGDQAIGQLRGQTIVYADVCGSKGTRSVRLVLRGDDRPMRILT</sequence>
<keyword evidence="1" id="KW-1133">Transmembrane helix</keyword>
<evidence type="ECO:0000313" key="3">
    <source>
        <dbReference type="Proteomes" id="UP001361239"/>
    </source>
</evidence>
<name>A0ABU8S0M9_9SPHN</name>
<organism evidence="2 3">
    <name type="scientific">Novosphingobium anseongense</name>
    <dbReference type="NCBI Taxonomy" id="3133436"/>
    <lineage>
        <taxon>Bacteria</taxon>
        <taxon>Pseudomonadati</taxon>
        <taxon>Pseudomonadota</taxon>
        <taxon>Alphaproteobacteria</taxon>
        <taxon>Sphingomonadales</taxon>
        <taxon>Sphingomonadaceae</taxon>
        <taxon>Novosphingobium</taxon>
    </lineage>
</organism>